<dbReference type="EMBL" id="PFWS01000047">
    <property type="protein sequence ID" value="PJA47139.1"/>
    <property type="molecule type" value="Genomic_DNA"/>
</dbReference>
<reference evidence="2" key="1">
    <citation type="submission" date="2017-09" db="EMBL/GenBank/DDBJ databases">
        <title>Depth-based differentiation of microbial function through sediment-hosted aquifers and enrichment of novel symbionts in the deep terrestrial subsurface.</title>
        <authorList>
            <person name="Probst A.J."/>
            <person name="Ladd B."/>
            <person name="Jarett J.K."/>
            <person name="Geller-Mcgrath D.E."/>
            <person name="Sieber C.M.K."/>
            <person name="Emerson J.B."/>
            <person name="Anantharaman K."/>
            <person name="Thomas B.C."/>
            <person name="Malmstrom R."/>
            <person name="Stieglmeier M."/>
            <person name="Klingl A."/>
            <person name="Woyke T."/>
            <person name="Ryan C.M."/>
            <person name="Banfield J.F."/>
        </authorList>
    </citation>
    <scope>NUCLEOTIDE SEQUENCE [LARGE SCALE GENOMIC DNA]</scope>
</reference>
<gene>
    <name evidence="1" type="ORF">CO172_02995</name>
</gene>
<evidence type="ECO:0000313" key="1">
    <source>
        <dbReference type="EMBL" id="PJA47139.1"/>
    </source>
</evidence>
<dbReference type="AlphaFoldDB" id="A0A2M7XH07"/>
<dbReference type="Proteomes" id="UP000229749">
    <property type="component" value="Unassembled WGS sequence"/>
</dbReference>
<proteinExistence type="predicted"/>
<accession>A0A2M7XH07</accession>
<comment type="caution">
    <text evidence="1">The sequence shown here is derived from an EMBL/GenBank/DDBJ whole genome shotgun (WGS) entry which is preliminary data.</text>
</comment>
<protein>
    <submittedName>
        <fullName evidence="1">Uncharacterized protein</fullName>
    </submittedName>
</protein>
<name>A0A2M7XH07_9BACT</name>
<sequence length="245" mass="28479">MINLGPQKCTLGQGLLLAVPREPGWPFELQLGDLEPLRFKGWPNCGTAVSLLIPDWRSMGGVERVGFSEIKRMEGLELHRRNQAHRLWARSFDGETAMLLARLSKKDNLEQILGQLSPEQQIVFENALELANQNFVMDLTANYDLSRYYPVVKALLAMAQEPQDRLRLLSQFVVDLYHSNESRNRRFYARAGHASWLAAGWLNTEREFDPMPTEFRDQMIESEAYLMDEDLEIAWRSWCRFQDMR</sequence>
<evidence type="ECO:0000313" key="2">
    <source>
        <dbReference type="Proteomes" id="UP000229749"/>
    </source>
</evidence>
<organism evidence="1 2">
    <name type="scientific">Candidatus Uhrbacteria bacterium CG_4_9_14_3_um_filter_36_7</name>
    <dbReference type="NCBI Taxonomy" id="1975033"/>
    <lineage>
        <taxon>Bacteria</taxon>
        <taxon>Candidatus Uhriibacteriota</taxon>
    </lineage>
</organism>